<reference evidence="2 3" key="1">
    <citation type="journal article" date="2015" name="Genome Announc.">
        <title>Expanding the biotechnology potential of lactobacilli through comparative genomics of 213 strains and associated genera.</title>
        <authorList>
            <person name="Sun Z."/>
            <person name="Harris H.M."/>
            <person name="McCann A."/>
            <person name="Guo C."/>
            <person name="Argimon S."/>
            <person name="Zhang W."/>
            <person name="Yang X."/>
            <person name="Jeffery I.B."/>
            <person name="Cooney J.C."/>
            <person name="Kagawa T.F."/>
            <person name="Liu W."/>
            <person name="Song Y."/>
            <person name="Salvetti E."/>
            <person name="Wrobel A."/>
            <person name="Rasinkangas P."/>
            <person name="Parkhill J."/>
            <person name="Rea M.C."/>
            <person name="O'Sullivan O."/>
            <person name="Ritari J."/>
            <person name="Douillard F.P."/>
            <person name="Paul Ross R."/>
            <person name="Yang R."/>
            <person name="Briner A.E."/>
            <person name="Felis G.E."/>
            <person name="de Vos W.M."/>
            <person name="Barrangou R."/>
            <person name="Klaenhammer T.R."/>
            <person name="Caufield P.W."/>
            <person name="Cui Y."/>
            <person name="Zhang H."/>
            <person name="O'Toole P.W."/>
        </authorList>
    </citation>
    <scope>NUCLEOTIDE SEQUENCE [LARGE SCALE GENOMIC DNA]</scope>
    <source>
        <strain evidence="2 3">DSM 19972</strain>
    </source>
</reference>
<dbReference type="Proteomes" id="UP000051686">
    <property type="component" value="Unassembled WGS sequence"/>
</dbReference>
<protein>
    <recommendedName>
        <fullName evidence="1">N-acetyltransferase domain-containing protein</fullName>
    </recommendedName>
</protein>
<dbReference type="EMBL" id="AZEH01000020">
    <property type="protein sequence ID" value="KRL05608.1"/>
    <property type="molecule type" value="Genomic_DNA"/>
</dbReference>
<gene>
    <name evidence="2" type="ORF">FD46_GL000352</name>
</gene>
<dbReference type="SUPFAM" id="SSF55729">
    <property type="entry name" value="Acyl-CoA N-acyltransferases (Nat)"/>
    <property type="match status" value="1"/>
</dbReference>
<name>A0A0R1MNP9_9LACO</name>
<evidence type="ECO:0000313" key="3">
    <source>
        <dbReference type="Proteomes" id="UP000051686"/>
    </source>
</evidence>
<dbReference type="Pfam" id="PF13302">
    <property type="entry name" value="Acetyltransf_3"/>
    <property type="match status" value="1"/>
</dbReference>
<dbReference type="PATRIC" id="fig|1423777.3.peg.372"/>
<dbReference type="AlphaFoldDB" id="A0A0R1MNP9"/>
<sequence>MREQDLADLFSYGSQKEVAQGAGFKQCRTKEDALSFMKFLDNKFSWVIEEEATQKVIGNICLYETVSASGEILSAKRTLGYALNKNYWNQGIITNAIEKMVIYARHIGIMEIEAFVAISNPASARVLEKNEFIARDLITLPFWKNFLQQEKAIVYYKKLDEKERIY</sequence>
<dbReference type="PANTHER" id="PTHR43792">
    <property type="entry name" value="GNAT FAMILY, PUTATIVE (AFU_ORTHOLOGUE AFUA_3G00765)-RELATED-RELATED"/>
    <property type="match status" value="1"/>
</dbReference>
<proteinExistence type="predicted"/>
<dbReference type="InterPro" id="IPR016181">
    <property type="entry name" value="Acyl_CoA_acyltransferase"/>
</dbReference>
<dbReference type="InterPro" id="IPR051531">
    <property type="entry name" value="N-acetyltransferase"/>
</dbReference>
<evidence type="ECO:0000313" key="2">
    <source>
        <dbReference type="EMBL" id="KRL05608.1"/>
    </source>
</evidence>
<comment type="caution">
    <text evidence="2">The sequence shown here is derived from an EMBL/GenBank/DDBJ whole genome shotgun (WGS) entry which is preliminary data.</text>
</comment>
<dbReference type="PROSITE" id="PS51186">
    <property type="entry name" value="GNAT"/>
    <property type="match status" value="1"/>
</dbReference>
<keyword evidence="3" id="KW-1185">Reference proteome</keyword>
<evidence type="ECO:0000259" key="1">
    <source>
        <dbReference type="PROSITE" id="PS51186"/>
    </source>
</evidence>
<dbReference type="Gene3D" id="3.40.630.30">
    <property type="match status" value="1"/>
</dbReference>
<accession>A0A0R1MNP9</accession>
<dbReference type="GO" id="GO:0016747">
    <property type="term" value="F:acyltransferase activity, transferring groups other than amino-acyl groups"/>
    <property type="evidence" value="ECO:0007669"/>
    <property type="project" value="InterPro"/>
</dbReference>
<dbReference type="STRING" id="1423777.FD46_GL000352"/>
<dbReference type="InterPro" id="IPR000182">
    <property type="entry name" value="GNAT_dom"/>
</dbReference>
<organism evidence="2 3">
    <name type="scientific">Liquorilactobacillus oeni DSM 19972</name>
    <dbReference type="NCBI Taxonomy" id="1423777"/>
    <lineage>
        <taxon>Bacteria</taxon>
        <taxon>Bacillati</taxon>
        <taxon>Bacillota</taxon>
        <taxon>Bacilli</taxon>
        <taxon>Lactobacillales</taxon>
        <taxon>Lactobacillaceae</taxon>
        <taxon>Liquorilactobacillus</taxon>
    </lineage>
</organism>
<feature type="domain" description="N-acetyltransferase" evidence="1">
    <location>
        <begin position="1"/>
        <end position="160"/>
    </location>
</feature>